<organism evidence="1 2">
    <name type="scientific">Pedobacter westerhofensis</name>
    <dbReference type="NCBI Taxonomy" id="425512"/>
    <lineage>
        <taxon>Bacteria</taxon>
        <taxon>Pseudomonadati</taxon>
        <taxon>Bacteroidota</taxon>
        <taxon>Sphingobacteriia</taxon>
        <taxon>Sphingobacteriales</taxon>
        <taxon>Sphingobacteriaceae</taxon>
        <taxon>Pedobacter</taxon>
    </lineage>
</organism>
<gene>
    <name evidence="1" type="ORF">SAMN06265348_103209</name>
</gene>
<accession>A0A521C6M3</accession>
<dbReference type="RefSeq" id="WP_142527411.1">
    <property type="nucleotide sequence ID" value="NZ_CBCSJO010000004.1"/>
</dbReference>
<dbReference type="OrthoDB" id="9803508at2"/>
<proteinExistence type="predicted"/>
<keyword evidence="2" id="KW-1185">Reference proteome</keyword>
<protein>
    <submittedName>
        <fullName evidence="1">Uncharacterized protein</fullName>
    </submittedName>
</protein>
<reference evidence="1 2" key="1">
    <citation type="submission" date="2017-05" db="EMBL/GenBank/DDBJ databases">
        <authorList>
            <person name="Varghese N."/>
            <person name="Submissions S."/>
        </authorList>
    </citation>
    <scope>NUCLEOTIDE SEQUENCE [LARGE SCALE GENOMIC DNA]</scope>
    <source>
        <strain evidence="1 2">DSM 19036</strain>
    </source>
</reference>
<dbReference type="AlphaFoldDB" id="A0A521C6M3"/>
<dbReference type="Proteomes" id="UP000320300">
    <property type="component" value="Unassembled WGS sequence"/>
</dbReference>
<evidence type="ECO:0000313" key="2">
    <source>
        <dbReference type="Proteomes" id="UP000320300"/>
    </source>
</evidence>
<evidence type="ECO:0000313" key="1">
    <source>
        <dbReference type="EMBL" id="SMO54330.1"/>
    </source>
</evidence>
<sequence>MERSPEEIQQKIEWDHYAILQTAKREGLRAGVYNVARNLKNQGFTTETIKAATNLSIAEIKKL</sequence>
<dbReference type="EMBL" id="FXTN01000003">
    <property type="protein sequence ID" value="SMO54330.1"/>
    <property type="molecule type" value="Genomic_DNA"/>
</dbReference>
<name>A0A521C6M3_9SPHI</name>